<proteinExistence type="predicted"/>
<accession>A0A7Y0BLH3</accession>
<gene>
    <name evidence="9" type="ORF">HHL27_01920</name>
</gene>
<dbReference type="PANTHER" id="PTHR30069">
    <property type="entry name" value="TONB-DEPENDENT OUTER MEMBRANE RECEPTOR"/>
    <property type="match status" value="1"/>
</dbReference>
<dbReference type="PANTHER" id="PTHR30069:SF29">
    <property type="entry name" value="HEMOGLOBIN AND HEMOGLOBIN-HAPTOGLOBIN-BINDING PROTEIN 1-RELATED"/>
    <property type="match status" value="1"/>
</dbReference>
<keyword evidence="2" id="KW-0813">Transport</keyword>
<keyword evidence="3" id="KW-1134">Transmembrane beta strand</keyword>
<dbReference type="Proteomes" id="UP000583556">
    <property type="component" value="Unassembled WGS sequence"/>
</dbReference>
<keyword evidence="9" id="KW-0675">Receptor</keyword>
<evidence type="ECO:0000256" key="7">
    <source>
        <dbReference type="ARBA" id="ARBA00023237"/>
    </source>
</evidence>
<evidence type="ECO:0000313" key="10">
    <source>
        <dbReference type="Proteomes" id="UP000583556"/>
    </source>
</evidence>
<evidence type="ECO:0000256" key="3">
    <source>
        <dbReference type="ARBA" id="ARBA00022452"/>
    </source>
</evidence>
<evidence type="ECO:0000313" key="9">
    <source>
        <dbReference type="EMBL" id="NML92425.1"/>
    </source>
</evidence>
<keyword evidence="6" id="KW-0472">Membrane</keyword>
<dbReference type="InterPro" id="IPR036942">
    <property type="entry name" value="Beta-barrel_TonB_sf"/>
</dbReference>
<dbReference type="GO" id="GO:0044718">
    <property type="term" value="P:siderophore transmembrane transport"/>
    <property type="evidence" value="ECO:0007669"/>
    <property type="project" value="TreeGrafter"/>
</dbReference>
<reference evidence="9 10" key="1">
    <citation type="submission" date="2020-04" db="EMBL/GenBank/DDBJ databases">
        <title>Novosphingobium sp. TW-4 isolated from soil.</title>
        <authorList>
            <person name="Dahal R.H."/>
            <person name="Chaudhary D.K."/>
        </authorList>
    </citation>
    <scope>NUCLEOTIDE SEQUENCE [LARGE SCALE GENOMIC DNA]</scope>
    <source>
        <strain evidence="9 10">TW-4</strain>
    </source>
</reference>
<evidence type="ECO:0000256" key="5">
    <source>
        <dbReference type="ARBA" id="ARBA00022729"/>
    </source>
</evidence>
<dbReference type="GO" id="GO:0015344">
    <property type="term" value="F:siderophore uptake transmembrane transporter activity"/>
    <property type="evidence" value="ECO:0007669"/>
    <property type="project" value="TreeGrafter"/>
</dbReference>
<protein>
    <submittedName>
        <fullName evidence="9">TonB-dependent receptor</fullName>
    </submittedName>
</protein>
<feature type="region of interest" description="Disordered" evidence="8">
    <location>
        <begin position="631"/>
        <end position="701"/>
    </location>
</feature>
<dbReference type="GO" id="GO:0009279">
    <property type="term" value="C:cell outer membrane"/>
    <property type="evidence" value="ECO:0007669"/>
    <property type="project" value="UniProtKB-SubCell"/>
</dbReference>
<dbReference type="SUPFAM" id="SSF56935">
    <property type="entry name" value="Porins"/>
    <property type="match status" value="1"/>
</dbReference>
<feature type="compositionally biased region" description="Pro residues" evidence="8">
    <location>
        <begin position="656"/>
        <end position="671"/>
    </location>
</feature>
<comment type="caution">
    <text evidence="9">The sequence shown here is derived from an EMBL/GenBank/DDBJ whole genome shotgun (WGS) entry which is preliminary data.</text>
</comment>
<dbReference type="EMBL" id="JABBGM010000001">
    <property type="protein sequence ID" value="NML92425.1"/>
    <property type="molecule type" value="Genomic_DNA"/>
</dbReference>
<feature type="region of interest" description="Disordered" evidence="8">
    <location>
        <begin position="19"/>
        <end position="43"/>
    </location>
</feature>
<evidence type="ECO:0000256" key="2">
    <source>
        <dbReference type="ARBA" id="ARBA00022448"/>
    </source>
</evidence>
<feature type="compositionally biased region" description="Gly residues" evidence="8">
    <location>
        <begin position="672"/>
        <end position="698"/>
    </location>
</feature>
<keyword evidence="5" id="KW-0732">Signal</keyword>
<evidence type="ECO:0000256" key="8">
    <source>
        <dbReference type="SAM" id="MobiDB-lite"/>
    </source>
</evidence>
<organism evidence="9 10">
    <name type="scientific">Novosphingobium olei</name>
    <dbReference type="NCBI Taxonomy" id="2728851"/>
    <lineage>
        <taxon>Bacteria</taxon>
        <taxon>Pseudomonadati</taxon>
        <taxon>Pseudomonadota</taxon>
        <taxon>Alphaproteobacteria</taxon>
        <taxon>Sphingomonadales</taxon>
        <taxon>Sphingomonadaceae</taxon>
        <taxon>Novosphingobium</taxon>
    </lineage>
</organism>
<comment type="subcellular location">
    <subcellularLocation>
        <location evidence="1">Cell outer membrane</location>
        <topology evidence="1">Multi-pass membrane protein</topology>
    </subcellularLocation>
</comment>
<dbReference type="AlphaFoldDB" id="A0A7Y0BLH3"/>
<dbReference type="InterPro" id="IPR037066">
    <property type="entry name" value="Plug_dom_sf"/>
</dbReference>
<keyword evidence="4" id="KW-0812">Transmembrane</keyword>
<dbReference type="Gene3D" id="2.170.130.10">
    <property type="entry name" value="TonB-dependent receptor, plug domain"/>
    <property type="match status" value="1"/>
</dbReference>
<name>A0A7Y0BLH3_9SPHN</name>
<keyword evidence="10" id="KW-1185">Reference proteome</keyword>
<keyword evidence="7" id="KW-0998">Cell outer membrane</keyword>
<dbReference type="InterPro" id="IPR039426">
    <property type="entry name" value="TonB-dep_rcpt-like"/>
</dbReference>
<sequence length="859" mass="89304">MLGAPASVVLPVLALAAEQPQTTQDPTPPASVNGDNIPVDSNGDGIDDAGEILVVATRLKGQVAAAQPPLVTLDEEEIASYGAGSIQELLAALAPQTGSGRGRGDGSPVILLNGMRISNFREMRGLPPEAIRRVEVLPEEVALKFGYRPDQRVVNFILKDNFKSFGSESDLNLPARGGYTDWKQELTLARIDKGARLNVTGSFEKQSPLTEAERGIVQTASSGVKVAGDPNAAEYRTLLSDTTSAQLNATWAKPLGGGAGLTLNALVQRDDAKSLNGLNTVTLTDPATGTAYARTLLDPEALTTRRKTTTMSLGAGLNKPLGSWQLSATADGSHVVTDSRIDNRANLTGLQALVDSGAFGADGPIPEDAIVGVGADRAHSVTNSLTSLATLSGQPLTLPGGPASLTVKAGYAYSGIRSSDTRTTSGDIRLTRGDVQAGFSLDVPITSRRENFGSAIGDLSLNLNGEVHHLSDFGSLTDYGAGLTWGPTEKLSLTASYIATQAAPGLSDLGAPTTVTQGVALYDFTRGETVLATVINGGNPNLRKERQHDIKLAANWTLPFLKNSSLIVEYFRNRSTDTTNAFPLLTPAVEAAFPGRVVRDANGRIVSVDQSPVTFASEKSSRLRWGINIAGNFGKPDPSQAQRRGGFRGMMGGMGGPPPGGMGAGGPPPGGPGGSGGGFGRMRGGGPGGGGPGGGGNDGRGRWNLSLTHTIQFTNTVQIVPGGAVLNLLDGDAVSGSGVARHSIQLEGGGFYRGFGLRLNGTYTGGTHVDSSGAPGSTRLDFAPIATFNMRLFADLGRVPGLADKTPFFKGARLSIGVDNLFDAQQKVTDGNGDVPLRYQAGYLDPAGRVIKLEFRKQF</sequence>
<evidence type="ECO:0000256" key="4">
    <source>
        <dbReference type="ARBA" id="ARBA00022692"/>
    </source>
</evidence>
<evidence type="ECO:0000256" key="6">
    <source>
        <dbReference type="ARBA" id="ARBA00023136"/>
    </source>
</evidence>
<dbReference type="Gene3D" id="2.40.170.20">
    <property type="entry name" value="TonB-dependent receptor, beta-barrel domain"/>
    <property type="match status" value="2"/>
</dbReference>
<evidence type="ECO:0000256" key="1">
    <source>
        <dbReference type="ARBA" id="ARBA00004571"/>
    </source>
</evidence>